<name>A0A857J6T5_9BURK</name>
<accession>A0A857J6T5</accession>
<dbReference type="KEGG" id="xyk:GT347_18100"/>
<evidence type="ECO:0000313" key="2">
    <source>
        <dbReference type="Proteomes" id="UP000464787"/>
    </source>
</evidence>
<evidence type="ECO:0000313" key="1">
    <source>
        <dbReference type="EMBL" id="QHI99720.1"/>
    </source>
</evidence>
<dbReference type="AlphaFoldDB" id="A0A857J6T5"/>
<organism evidence="1 2">
    <name type="scientific">Xylophilus rhododendri</name>
    <dbReference type="NCBI Taxonomy" id="2697032"/>
    <lineage>
        <taxon>Bacteria</taxon>
        <taxon>Pseudomonadati</taxon>
        <taxon>Pseudomonadota</taxon>
        <taxon>Betaproteobacteria</taxon>
        <taxon>Burkholderiales</taxon>
        <taxon>Xylophilus</taxon>
    </lineage>
</organism>
<dbReference type="Proteomes" id="UP000464787">
    <property type="component" value="Chromosome"/>
</dbReference>
<dbReference type="RefSeq" id="WP_160553531.1">
    <property type="nucleotide sequence ID" value="NZ_CP047650.1"/>
</dbReference>
<keyword evidence="2" id="KW-1185">Reference proteome</keyword>
<reference evidence="1 2" key="1">
    <citation type="submission" date="2020-01" db="EMBL/GenBank/DDBJ databases">
        <title>Genome sequencing of strain KACC 21265.</title>
        <authorList>
            <person name="Heo J."/>
            <person name="Kim S.-J."/>
            <person name="Kim J.-S."/>
            <person name="Hong S.-B."/>
            <person name="Kwon S.-W."/>
        </authorList>
    </citation>
    <scope>NUCLEOTIDE SEQUENCE [LARGE SCALE GENOMIC DNA]</scope>
    <source>
        <strain evidence="1 2">KACC 21265</strain>
    </source>
</reference>
<dbReference type="EMBL" id="CP047650">
    <property type="protein sequence ID" value="QHI99720.1"/>
    <property type="molecule type" value="Genomic_DNA"/>
</dbReference>
<sequence length="119" mass="13022">MSSGADAARARDVVRMFGALREHRLDEAEQLFAELGDADSRVKNLRVFPVLLAIQRGRPLDALQFVNSLPGDPCPELRALCLRLLGDPRWQGEAATLLDSSDPEVGKAMRELLADTPLA</sequence>
<proteinExistence type="predicted"/>
<gene>
    <name evidence="1" type="ORF">GT347_18100</name>
</gene>
<protein>
    <submittedName>
        <fullName evidence="1">Uncharacterized protein</fullName>
    </submittedName>
</protein>